<feature type="domain" description="N-acetyltransferase" evidence="3">
    <location>
        <begin position="37"/>
        <end position="185"/>
    </location>
</feature>
<dbReference type="PANTHER" id="PTHR10545:SF42">
    <property type="entry name" value="ACETYLTRANSFERASE"/>
    <property type="match status" value="1"/>
</dbReference>
<organism evidence="4 5">
    <name type="scientific">Lacticaseibacillus mingshuiensis</name>
    <dbReference type="NCBI Taxonomy" id="2799574"/>
    <lineage>
        <taxon>Bacteria</taxon>
        <taxon>Bacillati</taxon>
        <taxon>Bacillota</taxon>
        <taxon>Bacilli</taxon>
        <taxon>Lactobacillales</taxon>
        <taxon>Lactobacillaceae</taxon>
        <taxon>Lacticaseibacillus</taxon>
    </lineage>
</organism>
<name>A0ABW4CLD5_9LACO</name>
<gene>
    <name evidence="4" type="ORF">ACFQ4P_09315</name>
</gene>
<comment type="caution">
    <text evidence="4">The sequence shown here is derived from an EMBL/GenBank/DDBJ whole genome shotgun (WGS) entry which is preliminary data.</text>
</comment>
<reference evidence="5" key="1">
    <citation type="journal article" date="2019" name="Int. J. Syst. Evol. Microbiol.">
        <title>The Global Catalogue of Microorganisms (GCM) 10K type strain sequencing project: providing services to taxonomists for standard genome sequencing and annotation.</title>
        <authorList>
            <consortium name="The Broad Institute Genomics Platform"/>
            <consortium name="The Broad Institute Genome Sequencing Center for Infectious Disease"/>
            <person name="Wu L."/>
            <person name="Ma J."/>
        </authorList>
    </citation>
    <scope>NUCLEOTIDE SEQUENCE [LARGE SCALE GENOMIC DNA]</scope>
    <source>
        <strain evidence="5">CCM 8980</strain>
    </source>
</reference>
<dbReference type="Gene3D" id="3.40.630.30">
    <property type="match status" value="1"/>
</dbReference>
<dbReference type="PANTHER" id="PTHR10545">
    <property type="entry name" value="DIAMINE N-ACETYLTRANSFERASE"/>
    <property type="match status" value="1"/>
</dbReference>
<accession>A0ABW4CLD5</accession>
<dbReference type="RefSeq" id="WP_225877926.1">
    <property type="nucleotide sequence ID" value="NZ_BOLQ01000013.1"/>
</dbReference>
<protein>
    <submittedName>
        <fullName evidence="4">GNAT family N-acetyltransferase</fullName>
        <ecNumber evidence="4">2.3.-.-</ecNumber>
    </submittedName>
</protein>
<dbReference type="SUPFAM" id="SSF55729">
    <property type="entry name" value="Acyl-CoA N-acyltransferases (Nat)"/>
    <property type="match status" value="1"/>
</dbReference>
<evidence type="ECO:0000313" key="5">
    <source>
        <dbReference type="Proteomes" id="UP001597196"/>
    </source>
</evidence>
<dbReference type="InterPro" id="IPR000182">
    <property type="entry name" value="GNAT_dom"/>
</dbReference>
<dbReference type="CDD" id="cd04301">
    <property type="entry name" value="NAT_SF"/>
    <property type="match status" value="1"/>
</dbReference>
<evidence type="ECO:0000259" key="3">
    <source>
        <dbReference type="PROSITE" id="PS51186"/>
    </source>
</evidence>
<keyword evidence="2 4" id="KW-0012">Acyltransferase</keyword>
<dbReference type="InterPro" id="IPR051016">
    <property type="entry name" value="Diverse_Substrate_AcTransf"/>
</dbReference>
<keyword evidence="5" id="KW-1185">Reference proteome</keyword>
<dbReference type="Proteomes" id="UP001597196">
    <property type="component" value="Unassembled WGS sequence"/>
</dbReference>
<dbReference type="Pfam" id="PF00583">
    <property type="entry name" value="Acetyltransf_1"/>
    <property type="match status" value="1"/>
</dbReference>
<evidence type="ECO:0000313" key="4">
    <source>
        <dbReference type="EMBL" id="MFD1430445.1"/>
    </source>
</evidence>
<sequence>MSDTRQSHICGHKLAFRSVACDTECKRNREKTMAETIQVRLAEQNDAEALVPLVHAYYALSPVPHVFDDAEMAAHLRRLAGQPEFGRLLVATQGEVLVGFAVLYFGFDTRALAKTLTLNDLFVVASLRGQGTGHALIAATFALARQLGCSRVDWQTRTSNTDAQRLYDTLGQRVEGWVSYSHDLK</sequence>
<dbReference type="GO" id="GO:0016746">
    <property type="term" value="F:acyltransferase activity"/>
    <property type="evidence" value="ECO:0007669"/>
    <property type="project" value="UniProtKB-KW"/>
</dbReference>
<dbReference type="InterPro" id="IPR016181">
    <property type="entry name" value="Acyl_CoA_acyltransferase"/>
</dbReference>
<evidence type="ECO:0000256" key="2">
    <source>
        <dbReference type="ARBA" id="ARBA00023315"/>
    </source>
</evidence>
<dbReference type="EMBL" id="JBHTOC010000013">
    <property type="protein sequence ID" value="MFD1430445.1"/>
    <property type="molecule type" value="Genomic_DNA"/>
</dbReference>
<keyword evidence="1 4" id="KW-0808">Transferase</keyword>
<dbReference type="PROSITE" id="PS51186">
    <property type="entry name" value="GNAT"/>
    <property type="match status" value="1"/>
</dbReference>
<proteinExistence type="predicted"/>
<dbReference type="EC" id="2.3.-.-" evidence="4"/>
<evidence type="ECO:0000256" key="1">
    <source>
        <dbReference type="ARBA" id="ARBA00022679"/>
    </source>
</evidence>